<dbReference type="GO" id="GO:0022857">
    <property type="term" value="F:transmembrane transporter activity"/>
    <property type="evidence" value="ECO:0007669"/>
    <property type="project" value="UniProtKB-UniRule"/>
</dbReference>
<dbReference type="Proteomes" id="UP000186895">
    <property type="component" value="Unassembled WGS sequence"/>
</dbReference>
<sequence length="436" mass="45750">MTLFLIAMAVIVVLLLAQVPVAFSFGIGALLFAFLTDNNISFLIPHGFKTASGFALLALPLFIYAGILMAEGGISERLLNFVNSIVGRIKGGLGAVTVLTCALFGAISGSSSAAIAAIGQVMIPRMVREGYPAGHATALVACSSVLALMIPPSIPMIVFSITGGISVGAAFLSTIIPGILLTLVYCGLNFWFLKDNDQIKVDAPLPLAAATKGVMKSAGSAGFALLMPLLILGAIYSGIATPTEAAAIAVLYAIPVGLFIYRGLTLKTFGSATIKAVTMTGSIMAVLFFLFIMSRTMILEQVPKELAESLLQISDNKYVILFLINIMLLLIGMIVDDISGSVLAAVIFLPVIQQLGIDPIHFAAVVGVNLGLGNVSPPCAPMLYMAGGVSKLSLDQYLKPTLKFLLLGHLPMVLLVTFVPQLSLLLPELVMDYTAL</sequence>
<comment type="function">
    <text evidence="7">Part of the tripartite ATP-independent periplasmic (TRAP) transport system.</text>
</comment>
<keyword evidence="6 7" id="KW-0472">Membrane</keyword>
<comment type="subunit">
    <text evidence="7">The complex comprises the extracytoplasmic solute receptor protein and the two transmembrane proteins.</text>
</comment>
<feature type="transmembrane region" description="Helical" evidence="7">
    <location>
        <begin position="156"/>
        <end position="186"/>
    </location>
</feature>
<feature type="transmembrane region" description="Helical" evidence="7">
    <location>
        <begin position="94"/>
        <end position="118"/>
    </location>
</feature>
<feature type="domain" description="TRAP C4-dicarboxylate transport system permease DctM subunit" evidence="8">
    <location>
        <begin position="9"/>
        <end position="422"/>
    </location>
</feature>
<dbReference type="InterPro" id="IPR010656">
    <property type="entry name" value="DctM"/>
</dbReference>
<evidence type="ECO:0000256" key="7">
    <source>
        <dbReference type="RuleBase" id="RU369079"/>
    </source>
</evidence>
<dbReference type="EMBL" id="FTMN01000009">
    <property type="protein sequence ID" value="SIQ80562.1"/>
    <property type="molecule type" value="Genomic_DNA"/>
</dbReference>
<feature type="transmembrane region" description="Helical" evidence="7">
    <location>
        <begin position="360"/>
        <end position="384"/>
    </location>
</feature>
<comment type="subcellular location">
    <subcellularLocation>
        <location evidence="1 7">Cell inner membrane</location>
        <topology evidence="1 7">Multi-pass membrane protein</topology>
    </subcellularLocation>
</comment>
<feature type="transmembrane region" description="Helical" evidence="7">
    <location>
        <begin position="245"/>
        <end position="264"/>
    </location>
</feature>
<organism evidence="9 10">
    <name type="scientific">Marinobacterium stanieri</name>
    <dbReference type="NCBI Taxonomy" id="49186"/>
    <lineage>
        <taxon>Bacteria</taxon>
        <taxon>Pseudomonadati</taxon>
        <taxon>Pseudomonadota</taxon>
        <taxon>Gammaproteobacteria</taxon>
        <taxon>Oceanospirillales</taxon>
        <taxon>Oceanospirillaceae</taxon>
        <taxon>Marinobacterium</taxon>
    </lineage>
</organism>
<keyword evidence="5 7" id="KW-1133">Transmembrane helix</keyword>
<feature type="transmembrane region" description="Helical" evidence="7">
    <location>
        <begin position="130"/>
        <end position="150"/>
    </location>
</feature>
<dbReference type="PIRSF" id="PIRSF006066">
    <property type="entry name" value="HI0050"/>
    <property type="match status" value="1"/>
</dbReference>
<dbReference type="PANTHER" id="PTHR33362">
    <property type="entry name" value="SIALIC ACID TRAP TRANSPORTER PERMEASE PROTEIN SIAT-RELATED"/>
    <property type="match status" value="1"/>
</dbReference>
<keyword evidence="10" id="KW-1185">Reference proteome</keyword>
<feature type="transmembrane region" description="Helical" evidence="7">
    <location>
        <begin position="54"/>
        <end position="74"/>
    </location>
</feature>
<protein>
    <recommendedName>
        <fullName evidence="7">TRAP transporter large permease protein</fullName>
    </recommendedName>
</protein>
<evidence type="ECO:0000256" key="2">
    <source>
        <dbReference type="ARBA" id="ARBA00022475"/>
    </source>
</evidence>
<keyword evidence="3 7" id="KW-0997">Cell inner membrane</keyword>
<keyword evidence="2" id="KW-1003">Cell membrane</keyword>
<evidence type="ECO:0000256" key="4">
    <source>
        <dbReference type="ARBA" id="ARBA00022692"/>
    </source>
</evidence>
<dbReference type="STRING" id="49186.SAMN05421647_10978"/>
<feature type="transmembrane region" description="Helical" evidence="7">
    <location>
        <begin position="404"/>
        <end position="426"/>
    </location>
</feature>
<dbReference type="eggNOG" id="COG1593">
    <property type="taxonomic scope" value="Bacteria"/>
</dbReference>
<feature type="transmembrane region" description="Helical" evidence="7">
    <location>
        <begin position="318"/>
        <end position="348"/>
    </location>
</feature>
<evidence type="ECO:0000313" key="9">
    <source>
        <dbReference type="EMBL" id="SIQ80562.1"/>
    </source>
</evidence>
<evidence type="ECO:0000256" key="5">
    <source>
        <dbReference type="ARBA" id="ARBA00022989"/>
    </source>
</evidence>
<dbReference type="GO" id="GO:0005886">
    <property type="term" value="C:plasma membrane"/>
    <property type="evidence" value="ECO:0007669"/>
    <property type="project" value="UniProtKB-SubCell"/>
</dbReference>
<feature type="transmembrane region" description="Helical" evidence="7">
    <location>
        <begin position="221"/>
        <end position="239"/>
    </location>
</feature>
<reference evidence="9 10" key="1">
    <citation type="submission" date="2017-01" db="EMBL/GenBank/DDBJ databases">
        <authorList>
            <person name="Mah S.A."/>
            <person name="Swanson W.J."/>
            <person name="Moy G.W."/>
            <person name="Vacquier V.D."/>
        </authorList>
    </citation>
    <scope>NUCLEOTIDE SEQUENCE [LARGE SCALE GENOMIC DNA]</scope>
    <source>
        <strain evidence="9 10">DSM 7027</strain>
    </source>
</reference>
<comment type="similarity">
    <text evidence="7">Belongs to the TRAP transporter large permease family.</text>
</comment>
<accession>A0A1N6VRR2</accession>
<gene>
    <name evidence="9" type="ORF">SAMN05421647_10978</name>
</gene>
<keyword evidence="4 7" id="KW-0812">Transmembrane</keyword>
<evidence type="ECO:0000256" key="1">
    <source>
        <dbReference type="ARBA" id="ARBA00004429"/>
    </source>
</evidence>
<dbReference type="Pfam" id="PF06808">
    <property type="entry name" value="DctM"/>
    <property type="match status" value="1"/>
</dbReference>
<evidence type="ECO:0000256" key="6">
    <source>
        <dbReference type="ARBA" id="ARBA00023136"/>
    </source>
</evidence>
<dbReference type="InterPro" id="IPR004681">
    <property type="entry name" value="TRAP_DctM"/>
</dbReference>
<name>A0A1N6VRR2_9GAMM</name>
<dbReference type="NCBIfam" id="TIGR00786">
    <property type="entry name" value="dctM"/>
    <property type="match status" value="1"/>
</dbReference>
<keyword evidence="7" id="KW-0813">Transport</keyword>
<evidence type="ECO:0000259" key="8">
    <source>
        <dbReference type="Pfam" id="PF06808"/>
    </source>
</evidence>
<evidence type="ECO:0000256" key="3">
    <source>
        <dbReference type="ARBA" id="ARBA00022519"/>
    </source>
</evidence>
<feature type="transmembrane region" description="Helical" evidence="7">
    <location>
        <begin position="276"/>
        <end position="298"/>
    </location>
</feature>
<proteinExistence type="inferred from homology"/>
<evidence type="ECO:0000313" key="10">
    <source>
        <dbReference type="Proteomes" id="UP000186895"/>
    </source>
</evidence>
<dbReference type="AlphaFoldDB" id="A0A1N6VRR2"/>
<dbReference type="RefSeq" id="WP_076464847.1">
    <property type="nucleotide sequence ID" value="NZ_FTMN01000009.1"/>
</dbReference>
<feature type="transmembrane region" description="Helical" evidence="7">
    <location>
        <begin position="6"/>
        <end position="34"/>
    </location>
</feature>